<accession>A0A1Q5T688</accession>
<dbReference type="EMBL" id="MQMG01000006">
    <property type="protein sequence ID" value="OKO95753.1"/>
    <property type="molecule type" value="Genomic_DNA"/>
</dbReference>
<sequence>MLRKSSGINGFKFHLQVTDQGLPMGYAVTEASCHDIEPQQKPS</sequence>
<comment type="caution">
    <text evidence="1">The sequence shown here is derived from an EMBL/GenBank/DDBJ whole genome shotgun (WGS) entry which is preliminary data.</text>
</comment>
<reference evidence="2" key="2">
    <citation type="submission" date="2017-01" db="EMBL/GenBank/DDBJ databases">
        <title>Genome sequencing and annotation of Geobacillus sp. 1017, a Hydrocarbon-Oxidizing Thermophilic Bacterium Isolated from a Heavy Oil Reservoir (China).</title>
        <authorList>
            <person name="Kadnikov V.V."/>
            <person name="Mardanov A.V."/>
            <person name="Poltaraus A.B."/>
            <person name="Sokolova D.S."/>
            <person name="Semenova E.M."/>
            <person name="Ravin N.V."/>
            <person name="Tourova T.P."/>
            <person name="Nazina T.N."/>
        </authorList>
    </citation>
    <scope>NUCLEOTIDE SEQUENCE [LARGE SCALE GENOMIC DNA]</scope>
    <source>
        <strain evidence="2">1017</strain>
    </source>
</reference>
<proteinExistence type="predicted"/>
<reference evidence="1 2" key="1">
    <citation type="submission" date="2016-11" db="EMBL/GenBank/DDBJ databases">
        <authorList>
            <person name="Kadnikov V."/>
            <person name="Nazina T."/>
        </authorList>
    </citation>
    <scope>NUCLEOTIDE SEQUENCE [LARGE SCALE GENOMIC DNA]</scope>
    <source>
        <strain evidence="1 2">1017</strain>
    </source>
</reference>
<name>A0A1Q5T688_9BACL</name>
<evidence type="ECO:0000313" key="1">
    <source>
        <dbReference type="EMBL" id="OKO95753.1"/>
    </source>
</evidence>
<protein>
    <submittedName>
        <fullName evidence="1">Mobile element protein</fullName>
    </submittedName>
</protein>
<evidence type="ECO:0000313" key="2">
    <source>
        <dbReference type="Proteomes" id="UP000186030"/>
    </source>
</evidence>
<gene>
    <name evidence="1" type="ORF">BRO54_0743</name>
</gene>
<dbReference type="Proteomes" id="UP000186030">
    <property type="component" value="Unassembled WGS sequence"/>
</dbReference>
<organism evidence="1 2">
    <name type="scientific">Geobacillus proteiniphilus</name>
    <dbReference type="NCBI Taxonomy" id="860353"/>
    <lineage>
        <taxon>Bacteria</taxon>
        <taxon>Bacillati</taxon>
        <taxon>Bacillota</taxon>
        <taxon>Bacilli</taxon>
        <taxon>Bacillales</taxon>
        <taxon>Anoxybacillaceae</taxon>
        <taxon>Geobacillus</taxon>
    </lineage>
</organism>
<dbReference type="AlphaFoldDB" id="A0A1Q5T688"/>